<dbReference type="EMBL" id="JAFKCW010000001">
    <property type="protein sequence ID" value="MBN7799815.1"/>
    <property type="molecule type" value="Genomic_DNA"/>
</dbReference>
<evidence type="ECO:0000256" key="4">
    <source>
        <dbReference type="ARBA" id="ARBA00022723"/>
    </source>
</evidence>
<dbReference type="SUPFAM" id="SSF63380">
    <property type="entry name" value="Riboflavin synthase domain-like"/>
    <property type="match status" value="1"/>
</dbReference>
<evidence type="ECO:0000256" key="8">
    <source>
        <dbReference type="ARBA" id="ARBA00023014"/>
    </source>
</evidence>
<comment type="cofactor">
    <cofactor evidence="1">
        <name>FAD</name>
        <dbReference type="ChEBI" id="CHEBI:57692"/>
    </cofactor>
</comment>
<feature type="domain" description="FAD-binding FR-type" evidence="9">
    <location>
        <begin position="1"/>
        <end position="101"/>
    </location>
</feature>
<dbReference type="InterPro" id="IPR017938">
    <property type="entry name" value="Riboflavin_synthase-like_b-brl"/>
</dbReference>
<evidence type="ECO:0000256" key="1">
    <source>
        <dbReference type="ARBA" id="ARBA00001974"/>
    </source>
</evidence>
<dbReference type="PROSITE" id="PS51384">
    <property type="entry name" value="FAD_FR"/>
    <property type="match status" value="1"/>
</dbReference>
<dbReference type="Proteomes" id="UP000664698">
    <property type="component" value="Unassembled WGS sequence"/>
</dbReference>
<name>A0ABS3BNA8_9BACT</name>
<keyword evidence="11" id="KW-1185">Reference proteome</keyword>
<dbReference type="Gene3D" id="2.40.30.10">
    <property type="entry name" value="Translation factors"/>
    <property type="match status" value="1"/>
</dbReference>
<evidence type="ECO:0000313" key="11">
    <source>
        <dbReference type="Proteomes" id="UP000664698"/>
    </source>
</evidence>
<protein>
    <submittedName>
        <fullName evidence="10">Flavodoxin reductase</fullName>
    </submittedName>
</protein>
<organism evidence="10 11">
    <name type="scientific">Algoriphagus aestuariicola</name>
    <dbReference type="NCBI Taxonomy" id="1852016"/>
    <lineage>
        <taxon>Bacteria</taxon>
        <taxon>Pseudomonadati</taxon>
        <taxon>Bacteroidota</taxon>
        <taxon>Cytophagia</taxon>
        <taxon>Cytophagales</taxon>
        <taxon>Cyclobacteriaceae</taxon>
        <taxon>Algoriphagus</taxon>
    </lineage>
</organism>
<keyword evidence="2" id="KW-0285">Flavoprotein</keyword>
<dbReference type="CDD" id="cd06196">
    <property type="entry name" value="FNR_like_1"/>
    <property type="match status" value="1"/>
</dbReference>
<dbReference type="InterPro" id="IPR050415">
    <property type="entry name" value="MRET"/>
</dbReference>
<evidence type="ECO:0000256" key="6">
    <source>
        <dbReference type="ARBA" id="ARBA00023002"/>
    </source>
</evidence>
<dbReference type="RefSeq" id="WP_206567791.1">
    <property type="nucleotide sequence ID" value="NZ_JAFKCW010000001.1"/>
</dbReference>
<evidence type="ECO:0000256" key="5">
    <source>
        <dbReference type="ARBA" id="ARBA00022827"/>
    </source>
</evidence>
<keyword evidence="8" id="KW-0411">Iron-sulfur</keyword>
<keyword evidence="3" id="KW-0001">2Fe-2S</keyword>
<dbReference type="Gene3D" id="3.40.50.80">
    <property type="entry name" value="Nucleotide-binding domain of ferredoxin-NADP reductase (FNR) module"/>
    <property type="match status" value="1"/>
</dbReference>
<dbReference type="PRINTS" id="PR00410">
    <property type="entry name" value="PHEHYDRXLASE"/>
</dbReference>
<evidence type="ECO:0000256" key="7">
    <source>
        <dbReference type="ARBA" id="ARBA00023004"/>
    </source>
</evidence>
<proteinExistence type="predicted"/>
<dbReference type="InterPro" id="IPR001433">
    <property type="entry name" value="OxRdtase_FAD/NAD-bd"/>
</dbReference>
<dbReference type="InterPro" id="IPR013112">
    <property type="entry name" value="FAD-bd_8"/>
</dbReference>
<gene>
    <name evidence="10" type="ORF">J0A67_03035</name>
</gene>
<keyword evidence="5" id="KW-0274">FAD</keyword>
<reference evidence="10 11" key="1">
    <citation type="submission" date="2021-03" db="EMBL/GenBank/DDBJ databases">
        <title>novel species isolated from a fishpond in China.</title>
        <authorList>
            <person name="Lu H."/>
            <person name="Cai Z."/>
        </authorList>
    </citation>
    <scope>NUCLEOTIDE SEQUENCE [LARGE SCALE GENOMIC DNA]</scope>
    <source>
        <strain evidence="10 11">JCM 31546</strain>
    </source>
</reference>
<dbReference type="InterPro" id="IPR017927">
    <property type="entry name" value="FAD-bd_FR_type"/>
</dbReference>
<comment type="caution">
    <text evidence="10">The sequence shown here is derived from an EMBL/GenBank/DDBJ whole genome shotgun (WGS) entry which is preliminary data.</text>
</comment>
<dbReference type="SUPFAM" id="SSF52343">
    <property type="entry name" value="Ferredoxin reductase-like, C-terminal NADP-linked domain"/>
    <property type="match status" value="1"/>
</dbReference>
<evidence type="ECO:0000313" key="10">
    <source>
        <dbReference type="EMBL" id="MBN7799815.1"/>
    </source>
</evidence>
<evidence type="ECO:0000256" key="2">
    <source>
        <dbReference type="ARBA" id="ARBA00022630"/>
    </source>
</evidence>
<sequence>METTVKILEITPLTHDVKQVRLKRPKGFFFIPGQATELSINREKWKDEKRPFTFTCLPDADYLEFVIKSYRDHDGVTNQIDRLVAGDEVIIDDAWGAIQYKGRGIFIAGGAGVTPFIGIIRHLESQGKLAGNRLFFSNKTGKDVILEDYFRKVLGENFLSTLTEREEKGHEFGMIDKEFLKKHVSDFSQEFYVCGPDKMVKAISGILEDLGAKPDAITFEK</sequence>
<dbReference type="Pfam" id="PF00175">
    <property type="entry name" value="NAD_binding_1"/>
    <property type="match status" value="1"/>
</dbReference>
<dbReference type="Pfam" id="PF08022">
    <property type="entry name" value="FAD_binding_8"/>
    <property type="match status" value="1"/>
</dbReference>
<dbReference type="PANTHER" id="PTHR47354:SF8">
    <property type="entry name" value="1,2-PHENYLACETYL-COA EPOXIDASE, SUBUNIT E"/>
    <property type="match status" value="1"/>
</dbReference>
<keyword evidence="4" id="KW-0479">Metal-binding</keyword>
<dbReference type="InterPro" id="IPR039261">
    <property type="entry name" value="FNR_nucleotide-bd"/>
</dbReference>
<evidence type="ECO:0000259" key="9">
    <source>
        <dbReference type="PROSITE" id="PS51384"/>
    </source>
</evidence>
<keyword evidence="7" id="KW-0408">Iron</keyword>
<dbReference type="PANTHER" id="PTHR47354">
    <property type="entry name" value="NADH OXIDOREDUCTASE HCR"/>
    <property type="match status" value="1"/>
</dbReference>
<accession>A0ABS3BNA8</accession>
<evidence type="ECO:0000256" key="3">
    <source>
        <dbReference type="ARBA" id="ARBA00022714"/>
    </source>
</evidence>
<keyword evidence="6" id="KW-0560">Oxidoreductase</keyword>